<dbReference type="SUPFAM" id="SSF47031">
    <property type="entry name" value="Second domain of FERM"/>
    <property type="match status" value="1"/>
</dbReference>
<feature type="compositionally biased region" description="Basic residues" evidence="2">
    <location>
        <begin position="424"/>
        <end position="434"/>
    </location>
</feature>
<dbReference type="SMART" id="SM00406">
    <property type="entry name" value="IGv"/>
    <property type="match status" value="2"/>
</dbReference>
<feature type="region of interest" description="Disordered" evidence="2">
    <location>
        <begin position="864"/>
        <end position="887"/>
    </location>
</feature>
<gene>
    <name evidence="5" type="primary">zig-8_2</name>
    <name evidence="5" type="ORF">FJT64_010781</name>
</gene>
<dbReference type="SMART" id="SM00408">
    <property type="entry name" value="IGc2"/>
    <property type="match status" value="2"/>
</dbReference>
<evidence type="ECO:0000259" key="3">
    <source>
        <dbReference type="PROSITE" id="PS50057"/>
    </source>
</evidence>
<feature type="region of interest" description="Disordered" evidence="2">
    <location>
        <begin position="423"/>
        <end position="466"/>
    </location>
</feature>
<keyword evidence="1" id="KW-0193">Cuticle</keyword>
<dbReference type="SMART" id="SM00295">
    <property type="entry name" value="B41"/>
    <property type="match status" value="1"/>
</dbReference>
<comment type="caution">
    <text evidence="5">The sequence shown here is derived from an EMBL/GenBank/DDBJ whole genome shotgun (WGS) entry which is preliminary data.</text>
</comment>
<dbReference type="InterPro" id="IPR019747">
    <property type="entry name" value="FERM_CS"/>
</dbReference>
<dbReference type="GO" id="GO:0042302">
    <property type="term" value="F:structural constituent of cuticle"/>
    <property type="evidence" value="ECO:0007669"/>
    <property type="project" value="UniProtKB-UniRule"/>
</dbReference>
<feature type="compositionally biased region" description="Basic residues" evidence="2">
    <location>
        <begin position="364"/>
        <end position="378"/>
    </location>
</feature>
<dbReference type="InterPro" id="IPR000299">
    <property type="entry name" value="FERM_domain"/>
</dbReference>
<keyword evidence="6" id="KW-1185">Reference proteome</keyword>
<dbReference type="PROSITE" id="PS00661">
    <property type="entry name" value="FERM_2"/>
    <property type="match status" value="1"/>
</dbReference>
<dbReference type="Pfam" id="PF09379">
    <property type="entry name" value="FERM_N"/>
    <property type="match status" value="1"/>
</dbReference>
<dbReference type="InterPro" id="IPR018979">
    <property type="entry name" value="FERM_N"/>
</dbReference>
<evidence type="ECO:0000256" key="2">
    <source>
        <dbReference type="SAM" id="MobiDB-lite"/>
    </source>
</evidence>
<dbReference type="InterPro" id="IPR003599">
    <property type="entry name" value="Ig_sub"/>
</dbReference>
<dbReference type="PROSITE" id="PS51155">
    <property type="entry name" value="CHIT_BIND_RR_2"/>
    <property type="match status" value="1"/>
</dbReference>
<dbReference type="GO" id="GO:0050808">
    <property type="term" value="P:synapse organization"/>
    <property type="evidence" value="ECO:0007669"/>
    <property type="project" value="TreeGrafter"/>
</dbReference>
<feature type="domain" description="Ig-like" evidence="4">
    <location>
        <begin position="1176"/>
        <end position="1262"/>
    </location>
</feature>
<dbReference type="InterPro" id="IPR003598">
    <property type="entry name" value="Ig_sub2"/>
</dbReference>
<feature type="compositionally biased region" description="Polar residues" evidence="2">
    <location>
        <begin position="551"/>
        <end position="560"/>
    </location>
</feature>
<evidence type="ECO:0000259" key="4">
    <source>
        <dbReference type="PROSITE" id="PS50835"/>
    </source>
</evidence>
<dbReference type="InterPro" id="IPR029071">
    <property type="entry name" value="Ubiquitin-like_domsf"/>
</dbReference>
<proteinExistence type="predicted"/>
<reference evidence="5 6" key="1">
    <citation type="submission" date="2019-07" db="EMBL/GenBank/DDBJ databases">
        <title>Draft genome assembly of a fouling barnacle, Amphibalanus amphitrite (Darwin, 1854): The first reference genome for Thecostraca.</title>
        <authorList>
            <person name="Kim W."/>
        </authorList>
    </citation>
    <scope>NUCLEOTIDE SEQUENCE [LARGE SCALE GENOMIC DNA]</scope>
    <source>
        <strain evidence="5">SNU_AA5</strain>
        <tissue evidence="5">Soma without cirri and trophi</tissue>
    </source>
</reference>
<name>A0A6A4VCY7_AMPAM</name>
<evidence type="ECO:0000313" key="6">
    <source>
        <dbReference type="Proteomes" id="UP000440578"/>
    </source>
</evidence>
<feature type="region of interest" description="Disordered" evidence="2">
    <location>
        <begin position="344"/>
        <end position="392"/>
    </location>
</feature>
<dbReference type="InterPro" id="IPR019749">
    <property type="entry name" value="Band_41_domain"/>
</dbReference>
<dbReference type="PANTHER" id="PTHR23279:SF41">
    <property type="entry name" value="DEFECTIVE PROBOSCIS EXTENSION RESPONSE 4-RELATED"/>
    <property type="match status" value="1"/>
</dbReference>
<feature type="region of interest" description="Disordered" evidence="2">
    <location>
        <begin position="290"/>
        <end position="329"/>
    </location>
</feature>
<dbReference type="GO" id="GO:0048731">
    <property type="term" value="P:system development"/>
    <property type="evidence" value="ECO:0007669"/>
    <property type="project" value="UniProtKB-ARBA"/>
</dbReference>
<evidence type="ECO:0000313" key="5">
    <source>
        <dbReference type="EMBL" id="KAF0291009.1"/>
    </source>
</evidence>
<dbReference type="FunFam" id="2.60.40.10:FF:000129">
    <property type="entry name" value="CLUMA_CG018772, isoform A"/>
    <property type="match status" value="1"/>
</dbReference>
<feature type="domain" description="Ig-like" evidence="4">
    <location>
        <begin position="1265"/>
        <end position="1352"/>
    </location>
</feature>
<dbReference type="InterPro" id="IPR013783">
    <property type="entry name" value="Ig-like_fold"/>
</dbReference>
<feature type="compositionally biased region" description="Low complexity" evidence="2">
    <location>
        <begin position="512"/>
        <end position="521"/>
    </location>
</feature>
<feature type="compositionally biased region" description="Basic and acidic residues" evidence="2">
    <location>
        <begin position="379"/>
        <end position="392"/>
    </location>
</feature>
<dbReference type="PANTHER" id="PTHR23279">
    <property type="entry name" value="DEFECTIVE PROBOSCIS EXTENSION RESPONSE DPR -RELATED"/>
    <property type="match status" value="1"/>
</dbReference>
<dbReference type="SUPFAM" id="SSF48726">
    <property type="entry name" value="Immunoglobulin"/>
    <property type="match status" value="2"/>
</dbReference>
<sequence length="1412" mass="153981">MNCFRRTSSVHSCSIVLLDGTELSEEIRDDSLGQELLDVVLRRLGIHETSYFGLRYVHASRQPHWLNPNKKVHRQLKGTSPFTLYFCVKYYATDPCKLRDEITRYQFFLQVKKDIVDGRLPVPQELSAELSACVAQSELGDFEPSLHGEGYCRQFQVNPMEPASEQTISALHRSLKGRSPAEAEAAFLEKVRWLDMYGTDLYPVMNEEQTISFRCASRLACQLLLQSCLDQQEFFRQALVSPPAANGSRGATSLYRANSVSAESKPSPAGSPRSVRSALLSTNQVASLFNTQPISKSRSRTSVDSQSSADSRTQRRHHAAADVDELIDSEPQWREVQRLQAERLRPSGYQNSGMETETELSYQPKRRVKRHSRSRSRSRSPETNRNRRLPVELRRHLQFGLVEPPADPSADLQYTRVTTEHKMPRIRYAAKRSQKGGSVDGRSETSEPPLSVAAPPQDTTTDRALPPTAAYPAVSAAYPSTVAAYPSTTATYTAPGVPYQSAGVPHPPPSAAPQSARSAAPGHQGRTPAGERVREATARTGRESSPAAIGSGQTRLTPGQVTLPADSPYDNSDSGLGNESPTEFTRLSAQASLQNGVGASRVLWIAAALLVAAAPLSLGKPTDDTTATVDDTGAILVPVSAEDRLDYKIENDDGTYQYGYQSGRLEDAGGYNFKHEFRREDGVLFGQHGYQLPGGESQAVNYVADARGYRVVAEGQQYEPVSEQQLARQRDLLGDLEAEEEAPLELDLSLLEKIRSSEEVLVSADPDVALAPSPVAPYSEMDPDTGAFRFGFRSVAEDGSVTFRQENRRPNGVVVGQYGFRAAGQPGQLVSYVSDAFGYREVDPAAGPVTVVSRAQALEQLPEVRKQLESESESESESGMSQVEVKSESAAAESDAVVVGGAGGVTSVATDDAVIVGSSDYSVLLGAQPPEETVVESAAPQHWASPSVYAAPLPYHAAAYPYHAAALPYHAAAYPYFASALPYHAVYPYHGAAHPYHTAAQQYHTAYPYHAASYPFHAALPYHAAAFPQMGEVTGYQFQTVHEPAAPQPLSDGTSYPSHSPAATLYRYQPAASVRARYQYPAPENPQFEAHLYPPISQCGMLMGLERSLQQRVADQTDGRRHPAMAGPRCRITPLSVTVAAVVLVVLPLHTESAAVQSADEPPSRPPLQRPSMLQPVFLNTTRHVQAPVGRPAYLHCIVQHPGDRTISWVRRKDLHILTVGEYTYSSDQRFQSLHVPGTQEWTLKVRSPTPADSGVYDCQVSTEPRMSLAFQLDVTVSQARILGSPELHVKTGSDVNLTCEVAHNTRVFYWYHNGDVINHSGRPRLRLETEPTVSRLYITRMTANDTGTYTCGPSGAEPASVVVHAINGGHPAAMQHNSAGLSRPAGWPLLIALLWLPLLVSTVVAQAHSGD</sequence>
<dbReference type="Proteomes" id="UP000440578">
    <property type="component" value="Unassembled WGS sequence"/>
</dbReference>
<dbReference type="EMBL" id="VIIS01001914">
    <property type="protein sequence ID" value="KAF0291009.1"/>
    <property type="molecule type" value="Genomic_DNA"/>
</dbReference>
<dbReference type="GO" id="GO:0009887">
    <property type="term" value="P:animal organ morphogenesis"/>
    <property type="evidence" value="ECO:0007669"/>
    <property type="project" value="UniProtKB-ARBA"/>
</dbReference>
<evidence type="ECO:0000256" key="1">
    <source>
        <dbReference type="PROSITE-ProRule" id="PRU00497"/>
    </source>
</evidence>
<dbReference type="InterPro" id="IPR013106">
    <property type="entry name" value="Ig_V-set"/>
</dbReference>
<dbReference type="Pfam" id="PF00373">
    <property type="entry name" value="FERM_M"/>
    <property type="match status" value="1"/>
</dbReference>
<dbReference type="OrthoDB" id="6235974at2759"/>
<dbReference type="GO" id="GO:0032589">
    <property type="term" value="C:neuron projection membrane"/>
    <property type="evidence" value="ECO:0007669"/>
    <property type="project" value="TreeGrafter"/>
</dbReference>
<feature type="region of interest" description="Disordered" evidence="2">
    <location>
        <begin position="499"/>
        <end position="582"/>
    </location>
</feature>
<protein>
    <submittedName>
        <fullName evidence="5">Band 4.1-like protein 4</fullName>
    </submittedName>
</protein>
<dbReference type="Gene3D" id="3.10.20.90">
    <property type="entry name" value="Phosphatidylinositol 3-kinase Catalytic Subunit, Chain A, domain 1"/>
    <property type="match status" value="1"/>
</dbReference>
<dbReference type="InterPro" id="IPR000618">
    <property type="entry name" value="Insect_cuticle"/>
</dbReference>
<dbReference type="CDD" id="cd00096">
    <property type="entry name" value="Ig"/>
    <property type="match status" value="1"/>
</dbReference>
<dbReference type="PROSITE" id="PS50057">
    <property type="entry name" value="FERM_3"/>
    <property type="match status" value="1"/>
</dbReference>
<feature type="compositionally biased region" description="Polar residues" evidence="2">
    <location>
        <begin position="348"/>
        <end position="361"/>
    </location>
</feature>
<dbReference type="Gene3D" id="1.20.80.10">
    <property type="match status" value="1"/>
</dbReference>
<dbReference type="SUPFAM" id="SSF54236">
    <property type="entry name" value="Ubiquitin-like"/>
    <property type="match status" value="1"/>
</dbReference>
<dbReference type="Pfam" id="PF13927">
    <property type="entry name" value="Ig_3"/>
    <property type="match status" value="1"/>
</dbReference>
<dbReference type="PRINTS" id="PR00935">
    <property type="entry name" value="BAND41"/>
</dbReference>
<feature type="compositionally biased region" description="Low complexity" evidence="2">
    <location>
        <begin position="300"/>
        <end position="311"/>
    </location>
</feature>
<dbReference type="InterPro" id="IPR035963">
    <property type="entry name" value="FERM_2"/>
</dbReference>
<dbReference type="InterPro" id="IPR037448">
    <property type="entry name" value="Zig-8"/>
</dbReference>
<dbReference type="PROSITE" id="PS50835">
    <property type="entry name" value="IG_LIKE"/>
    <property type="match status" value="2"/>
</dbReference>
<dbReference type="InterPro" id="IPR036179">
    <property type="entry name" value="Ig-like_dom_sf"/>
</dbReference>
<feature type="compositionally biased region" description="Basic and acidic residues" evidence="2">
    <location>
        <begin position="529"/>
        <end position="542"/>
    </location>
</feature>
<organism evidence="5 6">
    <name type="scientific">Amphibalanus amphitrite</name>
    <name type="common">Striped barnacle</name>
    <name type="synonym">Balanus amphitrite</name>
    <dbReference type="NCBI Taxonomy" id="1232801"/>
    <lineage>
        <taxon>Eukaryota</taxon>
        <taxon>Metazoa</taxon>
        <taxon>Ecdysozoa</taxon>
        <taxon>Arthropoda</taxon>
        <taxon>Crustacea</taxon>
        <taxon>Multicrustacea</taxon>
        <taxon>Cirripedia</taxon>
        <taxon>Thoracica</taxon>
        <taxon>Thoracicalcarea</taxon>
        <taxon>Balanomorpha</taxon>
        <taxon>Balanoidea</taxon>
        <taxon>Balanidae</taxon>
        <taxon>Amphibalaninae</taxon>
        <taxon>Amphibalanus</taxon>
    </lineage>
</organism>
<dbReference type="CDD" id="cd14473">
    <property type="entry name" value="FERM_B-lobe"/>
    <property type="match status" value="1"/>
</dbReference>
<dbReference type="InterPro" id="IPR014352">
    <property type="entry name" value="FERM/acyl-CoA-bd_prot_sf"/>
</dbReference>
<feature type="domain" description="FERM" evidence="3">
    <location>
        <begin position="11"/>
        <end position="338"/>
    </location>
</feature>
<dbReference type="Gene3D" id="2.60.40.10">
    <property type="entry name" value="Immunoglobulins"/>
    <property type="match status" value="2"/>
</dbReference>
<feature type="compositionally biased region" description="Polar residues" evidence="2">
    <location>
        <begin position="569"/>
        <end position="582"/>
    </location>
</feature>
<dbReference type="SMART" id="SM00409">
    <property type="entry name" value="IG"/>
    <property type="match status" value="2"/>
</dbReference>
<dbReference type="InterPro" id="IPR019748">
    <property type="entry name" value="FERM_central"/>
</dbReference>
<dbReference type="InterPro" id="IPR007110">
    <property type="entry name" value="Ig-like_dom"/>
</dbReference>
<dbReference type="Pfam" id="PF00379">
    <property type="entry name" value="Chitin_bind_4"/>
    <property type="match status" value="2"/>
</dbReference>
<accession>A0A6A4VCY7</accession>